<dbReference type="PRINTS" id="PR00081">
    <property type="entry name" value="GDHRDH"/>
</dbReference>
<comment type="similarity">
    <text evidence="1">Belongs to the short-chain dehydrogenases/reductases (SDR) family.</text>
</comment>
<dbReference type="InterPro" id="IPR036291">
    <property type="entry name" value="NAD(P)-bd_dom_sf"/>
</dbReference>
<dbReference type="Pfam" id="PF13561">
    <property type="entry name" value="adh_short_C2"/>
    <property type="match status" value="1"/>
</dbReference>
<dbReference type="STRING" id="1855823.MCCS_12230"/>
<dbReference type="Gene3D" id="3.40.50.720">
    <property type="entry name" value="NAD(P)-binding Rossmann-like Domain"/>
    <property type="match status" value="1"/>
</dbReference>
<dbReference type="EC" id="1.1.1.100" evidence="3"/>
<keyword evidence="4" id="KW-1185">Reference proteome</keyword>
<dbReference type="GO" id="GO:0004316">
    <property type="term" value="F:3-oxoacyl-[acyl-carrier-protein] reductase (NADPH) activity"/>
    <property type="evidence" value="ECO:0007669"/>
    <property type="project" value="UniProtKB-EC"/>
</dbReference>
<dbReference type="RefSeq" id="WP_086042511.1">
    <property type="nucleotide sequence ID" value="NZ_CBCRZA010000002.1"/>
</dbReference>
<dbReference type="PROSITE" id="PS00061">
    <property type="entry name" value="ADH_SHORT"/>
    <property type="match status" value="1"/>
</dbReference>
<dbReference type="PANTHER" id="PTHR24321:SF8">
    <property type="entry name" value="ESTRADIOL 17-BETA-DEHYDROGENASE 8-RELATED"/>
    <property type="match status" value="1"/>
</dbReference>
<dbReference type="OrthoDB" id="9803333at2"/>
<evidence type="ECO:0000313" key="3">
    <source>
        <dbReference type="EMBL" id="ARQ06869.1"/>
    </source>
</evidence>
<dbReference type="InterPro" id="IPR002347">
    <property type="entry name" value="SDR_fam"/>
</dbReference>
<dbReference type="PANTHER" id="PTHR24321">
    <property type="entry name" value="DEHYDROGENASES, SHORT CHAIN"/>
    <property type="match status" value="1"/>
</dbReference>
<evidence type="ECO:0000313" key="4">
    <source>
        <dbReference type="Proteomes" id="UP000194154"/>
    </source>
</evidence>
<proteinExistence type="inferred from homology"/>
<evidence type="ECO:0000256" key="1">
    <source>
        <dbReference type="ARBA" id="ARBA00006484"/>
    </source>
</evidence>
<protein>
    <submittedName>
        <fullName evidence="3">3-oxoacyl-[acyl-carrier-protein] reductase FabG</fullName>
        <ecNumber evidence="3">1.1.1.100</ecNumber>
    </submittedName>
</protein>
<gene>
    <name evidence="3" type="primary">fabG_3</name>
    <name evidence="3" type="ORF">MCCS_12230</name>
</gene>
<dbReference type="InterPro" id="IPR020904">
    <property type="entry name" value="Sc_DH/Rdtase_CS"/>
</dbReference>
<dbReference type="SUPFAM" id="SSF51735">
    <property type="entry name" value="NAD(P)-binding Rossmann-fold domains"/>
    <property type="match status" value="1"/>
</dbReference>
<evidence type="ECO:0000256" key="2">
    <source>
        <dbReference type="ARBA" id="ARBA00023002"/>
    </source>
</evidence>
<dbReference type="GeneID" id="35295351"/>
<dbReference type="AlphaFoldDB" id="A0A1W7AB84"/>
<reference evidence="3 4" key="1">
    <citation type="journal article" date="2017" name="Int. J. Syst. Evol. Microbiol.">
        <title>Macrococcus canis sp. nov., a skin bacterium associated with infections in dogs.</title>
        <authorList>
            <person name="Gobeli Brawand S."/>
            <person name="Cotting K."/>
            <person name="Gomez-Sanz E."/>
            <person name="Collaud A."/>
            <person name="Thomann A."/>
            <person name="Brodard I."/>
            <person name="Rodriguez-Campos S."/>
            <person name="Strauss C."/>
            <person name="Perreten V."/>
        </authorList>
    </citation>
    <scope>NUCLEOTIDE SEQUENCE [LARGE SCALE GENOMIC DNA]</scope>
    <source>
        <strain evidence="3 4">KM45013</strain>
    </source>
</reference>
<dbReference type="Proteomes" id="UP000194154">
    <property type="component" value="Chromosome"/>
</dbReference>
<name>A0A1W7AB84_9STAP</name>
<organism evidence="3 4">
    <name type="scientific">Macrococcoides canis</name>
    <dbReference type="NCBI Taxonomy" id="1855823"/>
    <lineage>
        <taxon>Bacteria</taxon>
        <taxon>Bacillati</taxon>
        <taxon>Bacillota</taxon>
        <taxon>Bacilli</taxon>
        <taxon>Bacillales</taxon>
        <taxon>Staphylococcaceae</taxon>
        <taxon>Macrococcoides</taxon>
    </lineage>
</organism>
<keyword evidence="2 3" id="KW-0560">Oxidoreductase</keyword>
<dbReference type="EMBL" id="CP021059">
    <property type="protein sequence ID" value="ARQ06869.1"/>
    <property type="molecule type" value="Genomic_DNA"/>
</dbReference>
<dbReference type="PRINTS" id="PR00080">
    <property type="entry name" value="SDRFAMILY"/>
</dbReference>
<accession>A0A1W7AB84</accession>
<dbReference type="KEGG" id="mcak:MCCS_12230"/>
<sequence length="233" mass="25294">MFNDKVIVITGDQSGIGKCIKESFEQAGAIVCGIDIKSGSFYQGDIADETVLDDFIQKVIDTYSHVDYIINNALPLMKGIDDCTYKEFQYALAVGVTAPFYLVKKLRPYFNEGAAVVNISSTRAAMSQAQTESYSAAKGGIHALTHALAVSLSGIARVNSISPGWIDTTNSKFYGANEYQHPAGRVGQPEDIAEMVKFLCSSKSSFITGENITIDGGMSKLMIYHNDQGWSLE</sequence>